<feature type="domain" description="Tetrahydrofolate dehydrogenase/cyclohydrolase catalytic" evidence="13">
    <location>
        <begin position="3"/>
        <end position="118"/>
    </location>
</feature>
<comment type="subunit">
    <text evidence="2 12">Homodimer.</text>
</comment>
<dbReference type="GO" id="GO:0004488">
    <property type="term" value="F:methylenetetrahydrofolate dehydrogenase (NADP+) activity"/>
    <property type="evidence" value="ECO:0007669"/>
    <property type="project" value="UniProtKB-UniRule"/>
</dbReference>
<dbReference type="FunFam" id="3.40.50.10860:FF:000005">
    <property type="entry name" value="C-1-tetrahydrofolate synthase, cytoplasmic, putative"/>
    <property type="match status" value="1"/>
</dbReference>
<dbReference type="GO" id="GO:0004477">
    <property type="term" value="F:methenyltetrahydrofolate cyclohydrolase activity"/>
    <property type="evidence" value="ECO:0007669"/>
    <property type="project" value="UniProtKB-UniRule"/>
</dbReference>
<dbReference type="Gene3D" id="3.40.50.720">
    <property type="entry name" value="NAD(P)-binding Rossmann-like Domain"/>
    <property type="match status" value="1"/>
</dbReference>
<dbReference type="InterPro" id="IPR036291">
    <property type="entry name" value="NAD(P)-bd_dom_sf"/>
</dbReference>
<dbReference type="Pfam" id="PF00763">
    <property type="entry name" value="THF_DHG_CYH"/>
    <property type="match status" value="1"/>
</dbReference>
<comment type="catalytic activity">
    <reaction evidence="12">
        <text>(6R)-5,10-methylene-5,6,7,8-tetrahydrofolate + NADP(+) = (6R)-5,10-methenyltetrahydrofolate + NADPH</text>
        <dbReference type="Rhea" id="RHEA:22812"/>
        <dbReference type="ChEBI" id="CHEBI:15636"/>
        <dbReference type="ChEBI" id="CHEBI:57455"/>
        <dbReference type="ChEBI" id="CHEBI:57783"/>
        <dbReference type="ChEBI" id="CHEBI:58349"/>
        <dbReference type="EC" id="1.5.1.5"/>
    </reaction>
</comment>
<dbReference type="AlphaFoldDB" id="A0A449BBD9"/>
<dbReference type="GO" id="GO:0000105">
    <property type="term" value="P:L-histidine biosynthetic process"/>
    <property type="evidence" value="ECO:0007669"/>
    <property type="project" value="UniProtKB-KW"/>
</dbReference>
<dbReference type="Proteomes" id="UP000289841">
    <property type="component" value="Chromosome"/>
</dbReference>
<dbReference type="PANTHER" id="PTHR48099">
    <property type="entry name" value="C-1-TETRAHYDROFOLATE SYNTHASE, CYTOPLASMIC-RELATED"/>
    <property type="match status" value="1"/>
</dbReference>
<comment type="function">
    <text evidence="12">Catalyzes the oxidation of 5,10-methylenetetrahydrofolate to 5,10-methenyltetrahydrofolate and then the hydrolysis of 5,10-methenyltetrahydrofolate to 10-formyltetrahydrofolate.</text>
</comment>
<evidence type="ECO:0000256" key="12">
    <source>
        <dbReference type="HAMAP-Rule" id="MF_01576"/>
    </source>
</evidence>
<dbReference type="EC" id="3.5.4.9" evidence="12"/>
<dbReference type="GO" id="GO:0005829">
    <property type="term" value="C:cytosol"/>
    <property type="evidence" value="ECO:0007669"/>
    <property type="project" value="TreeGrafter"/>
</dbReference>
<evidence type="ECO:0000256" key="8">
    <source>
        <dbReference type="ARBA" id="ARBA00023002"/>
    </source>
</evidence>
<dbReference type="KEGG" id="aaxa:NCTC10138_00101"/>
<evidence type="ECO:0000256" key="3">
    <source>
        <dbReference type="ARBA" id="ARBA00022563"/>
    </source>
</evidence>
<comment type="pathway">
    <text evidence="1 12">One-carbon metabolism; tetrahydrofolate interconversion.</text>
</comment>
<protein>
    <recommendedName>
        <fullName evidence="12">Bifunctional protein FolD</fullName>
    </recommendedName>
    <domain>
        <recommendedName>
            <fullName evidence="12">Methylenetetrahydrofolate dehydrogenase</fullName>
            <ecNumber evidence="12">1.5.1.5</ecNumber>
        </recommendedName>
    </domain>
    <domain>
        <recommendedName>
            <fullName evidence="12">Methenyltetrahydrofolate cyclohydrolase</fullName>
            <ecNumber evidence="12">3.5.4.9</ecNumber>
        </recommendedName>
    </domain>
</protein>
<sequence>MILDGLKIANNRNELLKEKIEKEINEGLKKPKSVIILVGNDPASKIYVNSKIKASAKVLIDTELIELSRETSEQELESLIEKLNNDKSVDGILLQLPLPKHLDEKKFINLIENKKDIDGFTIVNQGKLFQNIDATYAATPQGIINLLDEYKIDVKGLNAVVVGRSQIVGLPIAKMLIDRNATVTICHSKTKDISFYTKNADLIVMAVGVAGMLKAEMVKDNVVVIDVGINRVDGKLYGDVDFENVSKKASFITPVPKGVGPMTINALLENTYKVSRLNNNKK</sequence>
<evidence type="ECO:0000256" key="7">
    <source>
        <dbReference type="ARBA" id="ARBA00022857"/>
    </source>
</evidence>
<dbReference type="PANTHER" id="PTHR48099:SF5">
    <property type="entry name" value="C-1-TETRAHYDROFOLATE SYNTHASE, CYTOPLASMIC"/>
    <property type="match status" value="1"/>
</dbReference>
<evidence type="ECO:0000256" key="11">
    <source>
        <dbReference type="ARBA" id="ARBA00023268"/>
    </source>
</evidence>
<dbReference type="Pfam" id="PF02882">
    <property type="entry name" value="THF_DHG_CYH_C"/>
    <property type="match status" value="1"/>
</dbReference>
<feature type="domain" description="Tetrahydrofolate dehydrogenase/cyclohydrolase NAD(P)-binding" evidence="14">
    <location>
        <begin position="138"/>
        <end position="275"/>
    </location>
</feature>
<keyword evidence="8 12" id="KW-0560">Oxidoreductase</keyword>
<keyword evidence="11 12" id="KW-0511">Multifunctional enzyme</keyword>
<dbReference type="UniPathway" id="UPA00193"/>
<feature type="binding site" evidence="12">
    <location>
        <position position="229"/>
    </location>
    <ligand>
        <name>NADP(+)</name>
        <dbReference type="ChEBI" id="CHEBI:58349"/>
    </ligand>
</feature>
<evidence type="ECO:0000313" key="16">
    <source>
        <dbReference type="Proteomes" id="UP000289841"/>
    </source>
</evidence>
<accession>A0A449BBD9</accession>
<evidence type="ECO:0000256" key="5">
    <source>
        <dbReference type="ARBA" id="ARBA00022755"/>
    </source>
</evidence>
<comment type="catalytic activity">
    <reaction evidence="12">
        <text>(6R)-5,10-methenyltetrahydrofolate + H2O = (6R)-10-formyltetrahydrofolate + H(+)</text>
        <dbReference type="Rhea" id="RHEA:23700"/>
        <dbReference type="ChEBI" id="CHEBI:15377"/>
        <dbReference type="ChEBI" id="CHEBI:15378"/>
        <dbReference type="ChEBI" id="CHEBI:57455"/>
        <dbReference type="ChEBI" id="CHEBI:195366"/>
        <dbReference type="EC" id="3.5.4.9"/>
    </reaction>
</comment>
<evidence type="ECO:0000256" key="4">
    <source>
        <dbReference type="ARBA" id="ARBA00022605"/>
    </source>
</evidence>
<dbReference type="InterPro" id="IPR000672">
    <property type="entry name" value="THF_DH/CycHdrlase"/>
</dbReference>
<keyword evidence="6 12" id="KW-0378">Hydrolase</keyword>
<evidence type="ECO:0000256" key="10">
    <source>
        <dbReference type="ARBA" id="ARBA00023167"/>
    </source>
</evidence>
<gene>
    <name evidence="12 15" type="primary">folD</name>
    <name evidence="15" type="ORF">NCTC10138_00101</name>
</gene>
<dbReference type="Gene3D" id="3.40.50.10860">
    <property type="entry name" value="Leucine Dehydrogenase, chain A, domain 1"/>
    <property type="match status" value="1"/>
</dbReference>
<keyword evidence="16" id="KW-1185">Reference proteome</keyword>
<reference evidence="15 16" key="1">
    <citation type="submission" date="2019-01" db="EMBL/GenBank/DDBJ databases">
        <authorList>
            <consortium name="Pathogen Informatics"/>
        </authorList>
    </citation>
    <scope>NUCLEOTIDE SEQUENCE [LARGE SCALE GENOMIC DNA]</scope>
    <source>
        <strain evidence="15 16">NCTC10138</strain>
    </source>
</reference>
<dbReference type="InterPro" id="IPR046346">
    <property type="entry name" value="Aminoacid_DH-like_N_sf"/>
</dbReference>
<keyword evidence="4 12" id="KW-0028">Amino-acid biosynthesis</keyword>
<dbReference type="STRING" id="1278311.GCA_000428705_01250"/>
<dbReference type="EMBL" id="LR215048">
    <property type="protein sequence ID" value="VEU79683.1"/>
    <property type="molecule type" value="Genomic_DNA"/>
</dbReference>
<dbReference type="PROSITE" id="PS00767">
    <property type="entry name" value="THF_DHG_CYH_2"/>
    <property type="match status" value="1"/>
</dbReference>
<evidence type="ECO:0000256" key="2">
    <source>
        <dbReference type="ARBA" id="ARBA00011738"/>
    </source>
</evidence>
<evidence type="ECO:0000313" key="15">
    <source>
        <dbReference type="EMBL" id="VEU79683.1"/>
    </source>
</evidence>
<evidence type="ECO:0000256" key="6">
    <source>
        <dbReference type="ARBA" id="ARBA00022801"/>
    </source>
</evidence>
<feature type="binding site" evidence="12">
    <location>
        <begin position="163"/>
        <end position="165"/>
    </location>
    <ligand>
        <name>NADP(+)</name>
        <dbReference type="ChEBI" id="CHEBI:58349"/>
    </ligand>
</feature>
<evidence type="ECO:0000259" key="13">
    <source>
        <dbReference type="Pfam" id="PF00763"/>
    </source>
</evidence>
<comment type="caution">
    <text evidence="12">Lacks conserved residue(s) required for the propagation of feature annotation.</text>
</comment>
<dbReference type="PRINTS" id="PR00085">
    <property type="entry name" value="THFDHDRGNASE"/>
</dbReference>
<evidence type="ECO:0000256" key="1">
    <source>
        <dbReference type="ARBA" id="ARBA00004777"/>
    </source>
</evidence>
<name>A0A449BBD9_HAPAX</name>
<dbReference type="SUPFAM" id="SSF53223">
    <property type="entry name" value="Aminoacid dehydrogenase-like, N-terminal domain"/>
    <property type="match status" value="1"/>
</dbReference>
<dbReference type="GO" id="GO:0009086">
    <property type="term" value="P:methionine biosynthetic process"/>
    <property type="evidence" value="ECO:0007669"/>
    <property type="project" value="UniProtKB-KW"/>
</dbReference>
<comment type="similarity">
    <text evidence="12">Belongs to the tetrahydrofolate dehydrogenase/cyclohydrolase family.</text>
</comment>
<dbReference type="InterPro" id="IPR020630">
    <property type="entry name" value="THF_DH/CycHdrlase_cat_dom"/>
</dbReference>
<dbReference type="RefSeq" id="WP_026390719.1">
    <property type="nucleotide sequence ID" value="NZ_LR215048.1"/>
</dbReference>
<keyword evidence="7 12" id="KW-0521">NADP</keyword>
<dbReference type="InterPro" id="IPR020631">
    <property type="entry name" value="THF_DH/CycHdrlase_NAD-bd_dom"/>
</dbReference>
<dbReference type="FunFam" id="3.40.50.720:FF:000094">
    <property type="entry name" value="Bifunctional protein FolD"/>
    <property type="match status" value="1"/>
</dbReference>
<organism evidence="15 16">
    <name type="scientific">Haploplasma axanthum</name>
    <name type="common">Acholeplasma axanthum</name>
    <dbReference type="NCBI Taxonomy" id="29552"/>
    <lineage>
        <taxon>Bacteria</taxon>
        <taxon>Bacillati</taxon>
        <taxon>Mycoplasmatota</taxon>
        <taxon>Mollicutes</taxon>
        <taxon>Acholeplasmatales</taxon>
        <taxon>Acholeplasmataceae</taxon>
        <taxon>Haploplasma</taxon>
    </lineage>
</organism>
<dbReference type="GO" id="GO:0006164">
    <property type="term" value="P:purine nucleotide biosynthetic process"/>
    <property type="evidence" value="ECO:0007669"/>
    <property type="project" value="UniProtKB-KW"/>
</dbReference>
<dbReference type="CDD" id="cd01080">
    <property type="entry name" value="NAD_bind_m-THF_DH_Cyclohyd"/>
    <property type="match status" value="1"/>
</dbReference>
<proteinExistence type="inferred from homology"/>
<dbReference type="HAMAP" id="MF_01576">
    <property type="entry name" value="THF_DHG_CYH"/>
    <property type="match status" value="1"/>
</dbReference>
<dbReference type="SUPFAM" id="SSF51735">
    <property type="entry name" value="NAD(P)-binding Rossmann-fold domains"/>
    <property type="match status" value="1"/>
</dbReference>
<evidence type="ECO:0000256" key="9">
    <source>
        <dbReference type="ARBA" id="ARBA00023102"/>
    </source>
</evidence>
<evidence type="ECO:0000259" key="14">
    <source>
        <dbReference type="Pfam" id="PF02882"/>
    </source>
</evidence>
<keyword evidence="10 12" id="KW-0486">Methionine biosynthesis</keyword>
<keyword evidence="3 12" id="KW-0554">One-carbon metabolism</keyword>
<dbReference type="InterPro" id="IPR020867">
    <property type="entry name" value="THF_DH/CycHdrlase_CS"/>
</dbReference>
<dbReference type="EC" id="1.5.1.5" evidence="12"/>
<dbReference type="OrthoDB" id="9803580at2"/>
<dbReference type="GO" id="GO:0035999">
    <property type="term" value="P:tetrahydrofolate interconversion"/>
    <property type="evidence" value="ECO:0007669"/>
    <property type="project" value="UniProtKB-UniRule"/>
</dbReference>
<keyword evidence="5 12" id="KW-0658">Purine biosynthesis</keyword>
<keyword evidence="9 12" id="KW-0368">Histidine biosynthesis</keyword>